<gene>
    <name evidence="2" type="ORF">AAF712_016791</name>
</gene>
<sequence>SLLASPHRSELERDGYDAHAVVVCRWRSDGGVLAGSVVWDFSWLKDLEEGREQRAPAAQAQVNASASAETLGRPGLATPGHPGPTKRPQTTPKFTTPGPTRKQVLVLFPKDVGVPKMSLNLLTTTVNAALHSVQHSLKVLATTRAYEGWALATSGGADESTLNTIRGEVLDLVPDRYKESHWVGLPTLTLYLKIIDVPYFKDIMSDDRITASDVKNAIAQSPLSNDFTFSCRGWSGTLLRAPPVQCSSIFGTLNQEPVQSASWTSQYTSKGTTVWFDLLQPAQVSPCARDATGGATLALHAALRSSVAPNAVAPTKLMSIGWLRAAARGLYPLLPWRSHVLTHRYALFVRATTLQTKGPALSGTTALTESGSKLNMLRHVNAVLVQGPLLRTRKGREWWVCQITHRGQ</sequence>
<dbReference type="Proteomes" id="UP001437256">
    <property type="component" value="Unassembled WGS sequence"/>
</dbReference>
<evidence type="ECO:0000313" key="3">
    <source>
        <dbReference type="Proteomes" id="UP001437256"/>
    </source>
</evidence>
<feature type="compositionally biased region" description="Polar residues" evidence="1">
    <location>
        <begin position="87"/>
        <end position="98"/>
    </location>
</feature>
<feature type="compositionally biased region" description="Low complexity" evidence="1">
    <location>
        <begin position="55"/>
        <end position="68"/>
    </location>
</feature>
<comment type="caution">
    <text evidence="2">The sequence shown here is derived from an EMBL/GenBank/DDBJ whole genome shotgun (WGS) entry which is preliminary data.</text>
</comment>
<name>A0ABR2Z6K0_9AGAR</name>
<evidence type="ECO:0000313" key="2">
    <source>
        <dbReference type="EMBL" id="KAL0056604.1"/>
    </source>
</evidence>
<feature type="region of interest" description="Disordered" evidence="1">
    <location>
        <begin position="52"/>
        <end position="100"/>
    </location>
</feature>
<organism evidence="2 3">
    <name type="scientific">Marasmius tenuissimus</name>
    <dbReference type="NCBI Taxonomy" id="585030"/>
    <lineage>
        <taxon>Eukaryota</taxon>
        <taxon>Fungi</taxon>
        <taxon>Dikarya</taxon>
        <taxon>Basidiomycota</taxon>
        <taxon>Agaricomycotina</taxon>
        <taxon>Agaricomycetes</taxon>
        <taxon>Agaricomycetidae</taxon>
        <taxon>Agaricales</taxon>
        <taxon>Marasmiineae</taxon>
        <taxon>Marasmiaceae</taxon>
        <taxon>Marasmius</taxon>
    </lineage>
</organism>
<reference evidence="2 3" key="1">
    <citation type="submission" date="2024-05" db="EMBL/GenBank/DDBJ databases">
        <title>A draft genome resource for the thread blight pathogen Marasmius tenuissimus strain MS-2.</title>
        <authorList>
            <person name="Yulfo-Soto G.E."/>
            <person name="Baruah I.K."/>
            <person name="Amoako-Attah I."/>
            <person name="Bukari Y."/>
            <person name="Meinhardt L.W."/>
            <person name="Bailey B.A."/>
            <person name="Cohen S.P."/>
        </authorList>
    </citation>
    <scope>NUCLEOTIDE SEQUENCE [LARGE SCALE GENOMIC DNA]</scope>
    <source>
        <strain evidence="2 3">MS-2</strain>
    </source>
</reference>
<evidence type="ECO:0000256" key="1">
    <source>
        <dbReference type="SAM" id="MobiDB-lite"/>
    </source>
</evidence>
<proteinExistence type="predicted"/>
<feature type="non-terminal residue" evidence="2">
    <location>
        <position position="1"/>
    </location>
</feature>
<protein>
    <submittedName>
        <fullName evidence="2">Uncharacterized protein</fullName>
    </submittedName>
</protein>
<keyword evidence="3" id="KW-1185">Reference proteome</keyword>
<dbReference type="EMBL" id="JBBXMP010001220">
    <property type="protein sequence ID" value="KAL0056604.1"/>
    <property type="molecule type" value="Genomic_DNA"/>
</dbReference>
<accession>A0ABR2Z6K0</accession>